<dbReference type="Gene3D" id="3.75.10.10">
    <property type="entry name" value="L-arginine/glycine Amidinotransferase, Chain A"/>
    <property type="match status" value="1"/>
</dbReference>
<dbReference type="GO" id="GO:0019546">
    <property type="term" value="P:L-arginine deiminase pathway"/>
    <property type="evidence" value="ECO:0007669"/>
    <property type="project" value="TreeGrafter"/>
</dbReference>
<dbReference type="PANTHER" id="PTHR47271">
    <property type="entry name" value="ARGININE DEIMINASE"/>
    <property type="match status" value="1"/>
</dbReference>
<feature type="non-terminal residue" evidence="1">
    <location>
        <position position="1"/>
    </location>
</feature>
<dbReference type="SUPFAM" id="SSF55909">
    <property type="entry name" value="Pentein"/>
    <property type="match status" value="1"/>
</dbReference>
<name>X1F3Q4_9ZZZZ</name>
<reference evidence="1" key="1">
    <citation type="journal article" date="2014" name="Front. Microbiol.">
        <title>High frequency of phylogenetically diverse reductive dehalogenase-homologous genes in deep subseafloor sedimentary metagenomes.</title>
        <authorList>
            <person name="Kawai M."/>
            <person name="Futagami T."/>
            <person name="Toyoda A."/>
            <person name="Takaki Y."/>
            <person name="Nishi S."/>
            <person name="Hori S."/>
            <person name="Arai W."/>
            <person name="Tsubouchi T."/>
            <person name="Morono Y."/>
            <person name="Uchiyama I."/>
            <person name="Ito T."/>
            <person name="Fujiyama A."/>
            <person name="Inagaki F."/>
            <person name="Takami H."/>
        </authorList>
    </citation>
    <scope>NUCLEOTIDE SEQUENCE</scope>
    <source>
        <strain evidence="1">Expedition CK06-06</strain>
    </source>
</reference>
<dbReference type="GO" id="GO:0016990">
    <property type="term" value="F:arginine deiminase activity"/>
    <property type="evidence" value="ECO:0007669"/>
    <property type="project" value="TreeGrafter"/>
</dbReference>
<organism evidence="1">
    <name type="scientific">marine sediment metagenome</name>
    <dbReference type="NCBI Taxonomy" id="412755"/>
    <lineage>
        <taxon>unclassified sequences</taxon>
        <taxon>metagenomes</taxon>
        <taxon>ecological metagenomes</taxon>
    </lineage>
</organism>
<protein>
    <submittedName>
        <fullName evidence="1">Uncharacterized protein</fullName>
    </submittedName>
</protein>
<dbReference type="EMBL" id="BART01032859">
    <property type="protein sequence ID" value="GAH15433.1"/>
    <property type="molecule type" value="Genomic_DNA"/>
</dbReference>
<dbReference type="PANTHER" id="PTHR47271:SF2">
    <property type="entry name" value="ARGININE DEIMINASE"/>
    <property type="match status" value="1"/>
</dbReference>
<dbReference type="AlphaFoldDB" id="X1F3Q4"/>
<accession>X1F3Q4</accession>
<proteinExistence type="predicted"/>
<sequence length="201" mass="22304">FLVVFVLISACAETVEKKPEIGAQAEWMAPKKILMHTPGDEVFLGVLHPDAALFEKPFNIKKAGEQHREYIDRLRGYGAAVYTVLDVLLEGTLNEEGNAVPGPELDALRNFAAKSLTIDSSAVSLDMQDEQVSYKEKTISQLSPDELAKIILLRPTVHLYSTETNTGLGATYEMDPVMRLPGQLDNLIPINGHPFTKKLRW</sequence>
<gene>
    <name evidence="1" type="ORF">S01H4_56665</name>
</gene>
<evidence type="ECO:0000313" key="1">
    <source>
        <dbReference type="EMBL" id="GAH15433.1"/>
    </source>
</evidence>
<comment type="caution">
    <text evidence="1">The sequence shown here is derived from an EMBL/GenBank/DDBJ whole genome shotgun (WGS) entry which is preliminary data.</text>
</comment>